<keyword evidence="3" id="KW-1185">Reference proteome</keyword>
<dbReference type="InterPro" id="IPR003759">
    <property type="entry name" value="Cbl-bd_cap"/>
</dbReference>
<dbReference type="Gene3D" id="1.10.1240.10">
    <property type="entry name" value="Methionine synthase domain"/>
    <property type="match status" value="1"/>
</dbReference>
<evidence type="ECO:0000313" key="3">
    <source>
        <dbReference type="Proteomes" id="UP000321363"/>
    </source>
</evidence>
<protein>
    <submittedName>
        <fullName evidence="2">Cobalamin-binding protein</fullName>
    </submittedName>
</protein>
<dbReference type="SUPFAM" id="SSF52242">
    <property type="entry name" value="Cobalamin (vitamin B12)-binding domain"/>
    <property type="match status" value="1"/>
</dbReference>
<dbReference type="RefSeq" id="WP_146949623.1">
    <property type="nucleotide sequence ID" value="NZ_VOQF01000008.1"/>
</dbReference>
<dbReference type="EMBL" id="VOQF01000008">
    <property type="protein sequence ID" value="TXC89825.1"/>
    <property type="molecule type" value="Genomic_DNA"/>
</dbReference>
<comment type="caution">
    <text evidence="2">The sequence shown here is derived from an EMBL/GenBank/DDBJ whole genome shotgun (WGS) entry which is preliminary data.</text>
</comment>
<dbReference type="Pfam" id="PF02607">
    <property type="entry name" value="B12-binding_2"/>
    <property type="match status" value="1"/>
</dbReference>
<dbReference type="GO" id="GO:0031419">
    <property type="term" value="F:cobalamin binding"/>
    <property type="evidence" value="ECO:0007669"/>
    <property type="project" value="InterPro"/>
</dbReference>
<organism evidence="2 3">
    <name type="scientific">Metabacillus litoralis</name>
    <dbReference type="NCBI Taxonomy" id="152268"/>
    <lineage>
        <taxon>Bacteria</taxon>
        <taxon>Bacillati</taxon>
        <taxon>Bacillota</taxon>
        <taxon>Bacilli</taxon>
        <taxon>Bacillales</taxon>
        <taxon>Bacillaceae</taxon>
        <taxon>Metabacillus</taxon>
    </lineage>
</organism>
<evidence type="ECO:0000313" key="2">
    <source>
        <dbReference type="EMBL" id="TXC89825.1"/>
    </source>
</evidence>
<dbReference type="PROSITE" id="PS51332">
    <property type="entry name" value="B12_BINDING"/>
    <property type="match status" value="1"/>
</dbReference>
<dbReference type="OrthoDB" id="5756833at2"/>
<dbReference type="Gene3D" id="3.40.50.280">
    <property type="entry name" value="Cobalamin-binding domain"/>
    <property type="match status" value="1"/>
</dbReference>
<reference evidence="2 3" key="1">
    <citation type="journal article" date="2005" name="Int. J. Syst. Evol. Microbiol.">
        <title>Bacillus litoralis sp. nov., isolated from a tidal flat of the Yellow Sea in Korea.</title>
        <authorList>
            <person name="Yoon J.H."/>
            <person name="Oh T.K."/>
        </authorList>
    </citation>
    <scope>NUCLEOTIDE SEQUENCE [LARGE SCALE GENOMIC DNA]</scope>
    <source>
        <strain evidence="2 3">SW-211</strain>
    </source>
</reference>
<proteinExistence type="predicted"/>
<feature type="domain" description="B12-binding" evidence="1">
    <location>
        <begin position="91"/>
        <end position="218"/>
    </location>
</feature>
<dbReference type="InterPro" id="IPR006158">
    <property type="entry name" value="Cobalamin-bd"/>
</dbReference>
<gene>
    <name evidence="2" type="ORF">FS935_15805</name>
</gene>
<name>A0A5C6VYV2_9BACI</name>
<dbReference type="GO" id="GO:0046872">
    <property type="term" value="F:metal ion binding"/>
    <property type="evidence" value="ECO:0007669"/>
    <property type="project" value="InterPro"/>
</dbReference>
<dbReference type="Proteomes" id="UP000321363">
    <property type="component" value="Unassembled WGS sequence"/>
</dbReference>
<dbReference type="InterPro" id="IPR036724">
    <property type="entry name" value="Cobalamin-bd_sf"/>
</dbReference>
<evidence type="ECO:0000259" key="1">
    <source>
        <dbReference type="PROSITE" id="PS51332"/>
    </source>
</evidence>
<dbReference type="Pfam" id="PF02310">
    <property type="entry name" value="B12-binding"/>
    <property type="match status" value="1"/>
</dbReference>
<dbReference type="AlphaFoldDB" id="A0A5C6VYV2"/>
<accession>A0A5C6VYV2</accession>
<sequence>MTDLTKKFAHFLLLADTTSSYRLVEKLLLDGYSSIYIYEKIIKDALYYIGYLWEIDEIGVADEHLATGTADFILTKLQLLVNERDNHSNQQKQAMLFCLEGEEHYIGIKMAANIFKEHNWNVKYLGPNLPLQHAIYFANKSKPDVICLSLTMSNQLKNLPNYITSLAELDHKPTIIVGSRLFEKYDLTKFIPKNTIVISDLEKLSSWITEQKVLAKAY</sequence>
<dbReference type="CDD" id="cd02065">
    <property type="entry name" value="B12-binding_like"/>
    <property type="match status" value="1"/>
</dbReference>
<dbReference type="InterPro" id="IPR036594">
    <property type="entry name" value="Meth_synthase_dom"/>
</dbReference>